<dbReference type="EMBL" id="JBBNAF010000002">
    <property type="protein sequence ID" value="KAK9162387.1"/>
    <property type="molecule type" value="Genomic_DNA"/>
</dbReference>
<evidence type="ECO:0000256" key="1">
    <source>
        <dbReference type="SAM" id="MobiDB-lite"/>
    </source>
</evidence>
<gene>
    <name evidence="2" type="ORF">Syun_003289</name>
</gene>
<name>A0AAP0L0V2_9MAGN</name>
<evidence type="ECO:0000313" key="3">
    <source>
        <dbReference type="Proteomes" id="UP001420932"/>
    </source>
</evidence>
<dbReference type="Proteomes" id="UP001420932">
    <property type="component" value="Unassembled WGS sequence"/>
</dbReference>
<comment type="caution">
    <text evidence="2">The sequence shown here is derived from an EMBL/GenBank/DDBJ whole genome shotgun (WGS) entry which is preliminary data.</text>
</comment>
<proteinExistence type="predicted"/>
<organism evidence="2 3">
    <name type="scientific">Stephania yunnanensis</name>
    <dbReference type="NCBI Taxonomy" id="152371"/>
    <lineage>
        <taxon>Eukaryota</taxon>
        <taxon>Viridiplantae</taxon>
        <taxon>Streptophyta</taxon>
        <taxon>Embryophyta</taxon>
        <taxon>Tracheophyta</taxon>
        <taxon>Spermatophyta</taxon>
        <taxon>Magnoliopsida</taxon>
        <taxon>Ranunculales</taxon>
        <taxon>Menispermaceae</taxon>
        <taxon>Menispermoideae</taxon>
        <taxon>Cissampelideae</taxon>
        <taxon>Stephania</taxon>
    </lineage>
</organism>
<sequence length="68" mass="7004">MYHQPAHLSRATLTSRRPTLSPCWGGSTGSICGGAVAGHEVAVVVAVVVVGARPRSISSMSIPRHIVA</sequence>
<accession>A0AAP0L0V2</accession>
<keyword evidence="3" id="KW-1185">Reference proteome</keyword>
<protein>
    <submittedName>
        <fullName evidence="2">Uncharacterized protein</fullName>
    </submittedName>
</protein>
<reference evidence="2 3" key="1">
    <citation type="submission" date="2024-01" db="EMBL/GenBank/DDBJ databases">
        <title>Genome assemblies of Stephania.</title>
        <authorList>
            <person name="Yang L."/>
        </authorList>
    </citation>
    <scope>NUCLEOTIDE SEQUENCE [LARGE SCALE GENOMIC DNA]</scope>
    <source>
        <strain evidence="2">YNDBR</strain>
        <tissue evidence="2">Leaf</tissue>
    </source>
</reference>
<dbReference type="AlphaFoldDB" id="A0AAP0L0V2"/>
<evidence type="ECO:0000313" key="2">
    <source>
        <dbReference type="EMBL" id="KAK9162387.1"/>
    </source>
</evidence>
<feature type="region of interest" description="Disordered" evidence="1">
    <location>
        <begin position="1"/>
        <end position="21"/>
    </location>
</feature>